<sequence length="100" mass="11595">MSHIRNNFLLVSYVEATNPNDPYIFNEKAMLINSEQLDSGGFGSIIKAIWYKTNNYVVYKKLTDTLAFKCGKLNAFIYELKIHLHLNYSDRIVRFLGISQ</sequence>
<gene>
    <name evidence="1" type="ORF">FMOSSE_LOCUS10043</name>
</gene>
<dbReference type="EMBL" id="CAJVPP010003155">
    <property type="protein sequence ID" value="CAG8622133.1"/>
    <property type="molecule type" value="Genomic_DNA"/>
</dbReference>
<dbReference type="Proteomes" id="UP000789375">
    <property type="component" value="Unassembled WGS sequence"/>
</dbReference>
<dbReference type="SUPFAM" id="SSF56112">
    <property type="entry name" value="Protein kinase-like (PK-like)"/>
    <property type="match status" value="1"/>
</dbReference>
<name>A0A9N9D4G6_FUNMO</name>
<evidence type="ECO:0000313" key="1">
    <source>
        <dbReference type="EMBL" id="CAG8622133.1"/>
    </source>
</evidence>
<feature type="non-terminal residue" evidence="1">
    <location>
        <position position="100"/>
    </location>
</feature>
<dbReference type="InterPro" id="IPR011009">
    <property type="entry name" value="Kinase-like_dom_sf"/>
</dbReference>
<protein>
    <submittedName>
        <fullName evidence="1">10970_t:CDS:1</fullName>
    </submittedName>
</protein>
<reference evidence="1" key="1">
    <citation type="submission" date="2021-06" db="EMBL/GenBank/DDBJ databases">
        <authorList>
            <person name="Kallberg Y."/>
            <person name="Tangrot J."/>
            <person name="Rosling A."/>
        </authorList>
    </citation>
    <scope>NUCLEOTIDE SEQUENCE</scope>
    <source>
        <strain evidence="1">87-6 pot B 2015</strain>
    </source>
</reference>
<organism evidence="1 2">
    <name type="scientific">Funneliformis mosseae</name>
    <name type="common">Endomycorrhizal fungus</name>
    <name type="synonym">Glomus mosseae</name>
    <dbReference type="NCBI Taxonomy" id="27381"/>
    <lineage>
        <taxon>Eukaryota</taxon>
        <taxon>Fungi</taxon>
        <taxon>Fungi incertae sedis</taxon>
        <taxon>Mucoromycota</taxon>
        <taxon>Glomeromycotina</taxon>
        <taxon>Glomeromycetes</taxon>
        <taxon>Glomerales</taxon>
        <taxon>Glomeraceae</taxon>
        <taxon>Funneliformis</taxon>
    </lineage>
</organism>
<comment type="caution">
    <text evidence="1">The sequence shown here is derived from an EMBL/GenBank/DDBJ whole genome shotgun (WGS) entry which is preliminary data.</text>
</comment>
<keyword evidence="2" id="KW-1185">Reference proteome</keyword>
<dbReference type="Gene3D" id="3.30.200.20">
    <property type="entry name" value="Phosphorylase Kinase, domain 1"/>
    <property type="match status" value="1"/>
</dbReference>
<evidence type="ECO:0000313" key="2">
    <source>
        <dbReference type="Proteomes" id="UP000789375"/>
    </source>
</evidence>
<proteinExistence type="predicted"/>
<accession>A0A9N9D4G6</accession>
<dbReference type="AlphaFoldDB" id="A0A9N9D4G6"/>